<protein>
    <submittedName>
        <fullName evidence="5">Ribose transport system substrate-binding protein</fullName>
    </submittedName>
</protein>
<evidence type="ECO:0000256" key="3">
    <source>
        <dbReference type="ARBA" id="ARBA00022729"/>
    </source>
</evidence>
<accession>A0ABT9YUU4</accession>
<proteinExistence type="inferred from homology"/>
<reference evidence="5 6" key="1">
    <citation type="submission" date="2023-07" db="EMBL/GenBank/DDBJ databases">
        <title>Genomic Encyclopedia of Type Strains, Phase IV (KMG-IV): sequencing the most valuable type-strain genomes for metagenomic binning, comparative biology and taxonomic classification.</title>
        <authorList>
            <person name="Goeker M."/>
        </authorList>
    </citation>
    <scope>NUCLEOTIDE SEQUENCE [LARGE SCALE GENOMIC DNA]</scope>
    <source>
        <strain evidence="5 6">DSM 17723</strain>
    </source>
</reference>
<evidence type="ECO:0000256" key="1">
    <source>
        <dbReference type="ARBA" id="ARBA00004196"/>
    </source>
</evidence>
<comment type="subcellular location">
    <subcellularLocation>
        <location evidence="1">Cell envelope</location>
    </subcellularLocation>
</comment>
<dbReference type="PANTHER" id="PTHR46847:SF1">
    <property type="entry name" value="D-ALLOSE-BINDING PERIPLASMIC PROTEIN-RELATED"/>
    <property type="match status" value="1"/>
</dbReference>
<evidence type="ECO:0000259" key="4">
    <source>
        <dbReference type="Pfam" id="PF13407"/>
    </source>
</evidence>
<evidence type="ECO:0000256" key="2">
    <source>
        <dbReference type="ARBA" id="ARBA00007639"/>
    </source>
</evidence>
<comment type="caution">
    <text evidence="5">The sequence shown here is derived from an EMBL/GenBank/DDBJ whole genome shotgun (WGS) entry which is preliminary data.</text>
</comment>
<gene>
    <name evidence="5" type="ORF">J2S02_000088</name>
</gene>
<dbReference type="RefSeq" id="WP_174880289.1">
    <property type="nucleotide sequence ID" value="NZ_CADEPK010000138.1"/>
</dbReference>
<keyword evidence="6" id="KW-1185">Reference proteome</keyword>
<dbReference type="EMBL" id="JAUSTZ010000001">
    <property type="protein sequence ID" value="MDQ0223766.1"/>
    <property type="molecule type" value="Genomic_DNA"/>
</dbReference>
<feature type="domain" description="Periplasmic binding protein" evidence="4">
    <location>
        <begin position="48"/>
        <end position="298"/>
    </location>
</feature>
<dbReference type="PANTHER" id="PTHR46847">
    <property type="entry name" value="D-ALLOSE-BINDING PERIPLASMIC PROTEIN-RELATED"/>
    <property type="match status" value="1"/>
</dbReference>
<dbReference type="CDD" id="cd19969">
    <property type="entry name" value="PBP1_ABC_sugar_binding-like"/>
    <property type="match status" value="1"/>
</dbReference>
<sequence length="334" mass="37234">MKKLLIVYALLFFLFFLYVYAYHLKQPLTSLFRPEQTELNDNGREYVMVTFQAGIDYWKNAIKGFEDAANELDVSTEYRGATQYDSHEQITVLEQVIAKKPAGIAISAINPHELNTTINKAVEAGIPVVLFDSDAPRSKAFSFLGTNNFSAGETGAHKMAELLGRKGKVGVITLPNQLNHKERTDGFVETIEKQYPNMEVVAIKDGKGDQLQSEKAASEIIKDYPDIKGIFTTEANGGVGIANAKKSTNKGNDIKIISFDTDKQTLDKIHEGDISASLAQGTWNMGYWSLQFLYQYNQEKALNNISNETSILPKYVDTGISIVTKENVEDFYAE</sequence>
<dbReference type="Gene3D" id="3.40.50.2300">
    <property type="match status" value="2"/>
</dbReference>
<dbReference type="Proteomes" id="UP001232245">
    <property type="component" value="Unassembled WGS sequence"/>
</dbReference>
<dbReference type="SUPFAM" id="SSF53822">
    <property type="entry name" value="Periplasmic binding protein-like I"/>
    <property type="match status" value="1"/>
</dbReference>
<organism evidence="5 6">
    <name type="scientific">Metabacillus niabensis</name>
    <dbReference type="NCBI Taxonomy" id="324854"/>
    <lineage>
        <taxon>Bacteria</taxon>
        <taxon>Bacillati</taxon>
        <taxon>Bacillota</taxon>
        <taxon>Bacilli</taxon>
        <taxon>Bacillales</taxon>
        <taxon>Bacillaceae</taxon>
        <taxon>Metabacillus</taxon>
    </lineage>
</organism>
<evidence type="ECO:0000313" key="5">
    <source>
        <dbReference type="EMBL" id="MDQ0223766.1"/>
    </source>
</evidence>
<dbReference type="InterPro" id="IPR025997">
    <property type="entry name" value="SBP_2_dom"/>
</dbReference>
<dbReference type="Pfam" id="PF13407">
    <property type="entry name" value="Peripla_BP_4"/>
    <property type="match status" value="1"/>
</dbReference>
<evidence type="ECO:0000313" key="6">
    <source>
        <dbReference type="Proteomes" id="UP001232245"/>
    </source>
</evidence>
<dbReference type="InterPro" id="IPR028082">
    <property type="entry name" value="Peripla_BP_I"/>
</dbReference>
<name>A0ABT9YUU4_9BACI</name>
<keyword evidence="3" id="KW-0732">Signal</keyword>
<comment type="similarity">
    <text evidence="2">Belongs to the bacterial solute-binding protein 2 family.</text>
</comment>